<organism evidence="1 2">
    <name type="scientific">Microlunatus parietis</name>
    <dbReference type="NCBI Taxonomy" id="682979"/>
    <lineage>
        <taxon>Bacteria</taxon>
        <taxon>Bacillati</taxon>
        <taxon>Actinomycetota</taxon>
        <taxon>Actinomycetes</taxon>
        <taxon>Propionibacteriales</taxon>
        <taxon>Propionibacteriaceae</taxon>
        <taxon>Microlunatus</taxon>
    </lineage>
</organism>
<gene>
    <name evidence="1" type="ORF">BKA15_006108</name>
</gene>
<evidence type="ECO:0000313" key="1">
    <source>
        <dbReference type="EMBL" id="NYE74779.1"/>
    </source>
</evidence>
<sequence>MGATVNGVIVFTSPLPAGADEAELSFGTVFRHGFDGPESVSIKLPLS</sequence>
<keyword evidence="2" id="KW-1185">Reference proteome</keyword>
<dbReference type="EMBL" id="JACCBU010000001">
    <property type="protein sequence ID" value="NYE74779.1"/>
    <property type="molecule type" value="Genomic_DNA"/>
</dbReference>
<comment type="caution">
    <text evidence="1">The sequence shown here is derived from an EMBL/GenBank/DDBJ whole genome shotgun (WGS) entry which is preliminary data.</text>
</comment>
<proteinExistence type="predicted"/>
<name>A0A7Y9IEK5_9ACTN</name>
<evidence type="ECO:0000313" key="2">
    <source>
        <dbReference type="Proteomes" id="UP000569914"/>
    </source>
</evidence>
<dbReference type="Proteomes" id="UP000569914">
    <property type="component" value="Unassembled WGS sequence"/>
</dbReference>
<protein>
    <submittedName>
        <fullName evidence="1">Uncharacterized protein</fullName>
    </submittedName>
</protein>
<dbReference type="AlphaFoldDB" id="A0A7Y9IEK5"/>
<accession>A0A7Y9IEK5</accession>
<reference evidence="1 2" key="1">
    <citation type="submission" date="2020-07" db="EMBL/GenBank/DDBJ databases">
        <title>Sequencing the genomes of 1000 actinobacteria strains.</title>
        <authorList>
            <person name="Klenk H.-P."/>
        </authorList>
    </citation>
    <scope>NUCLEOTIDE SEQUENCE [LARGE SCALE GENOMIC DNA]</scope>
    <source>
        <strain evidence="1 2">DSM 22083</strain>
    </source>
</reference>